<dbReference type="RefSeq" id="WP_097138291.1">
    <property type="nucleotide sequence ID" value="NZ_OBQD01000005.1"/>
</dbReference>
<dbReference type="InterPro" id="IPR050469">
    <property type="entry name" value="Diguanylate_Cyclase"/>
</dbReference>
<dbReference type="GO" id="GO:0043709">
    <property type="term" value="P:cell adhesion involved in single-species biofilm formation"/>
    <property type="evidence" value="ECO:0007669"/>
    <property type="project" value="TreeGrafter"/>
</dbReference>
<dbReference type="InterPro" id="IPR000160">
    <property type="entry name" value="GGDEF_dom"/>
</dbReference>
<keyword evidence="5" id="KW-1185">Reference proteome</keyword>
<dbReference type="SMART" id="SM00267">
    <property type="entry name" value="GGDEF"/>
    <property type="match status" value="1"/>
</dbReference>
<dbReference type="NCBIfam" id="TIGR00254">
    <property type="entry name" value="GGDEF"/>
    <property type="match status" value="1"/>
</dbReference>
<evidence type="ECO:0000313" key="4">
    <source>
        <dbReference type="EMBL" id="SOC38434.1"/>
    </source>
</evidence>
<sequence>MNTSVAQKVQVPDIAAQVTYAMRVMGIAPIPRNYELFYEAYIGSNPKLTREIAALGNRASQEELDAIGRQYFGHHHRAEAIDGAHTKMVAQLEGLLHLLKQEQTSLESYNRILDETYSRISNKNTTSTEIIRSAIDVLSDATGDSISQGRNMVENVTQTSLEMAVVRRELDEYKRIAHTDSLTQLSNRRAFDDKLAAIYDNAMLLNVTALVLADIDHFKKINDTYGHPVGDKILASVGSIIRASLRKDIFIARTGGEEFAMIIEGNSQDEVMTIAERVRIALEHTPFKNSKTGVNYGPITISIGLCMAADAEAPAELYSKADIALYCAKNAGRNRTMAYEDGMKKEFSKSWLIYRK</sequence>
<evidence type="ECO:0000313" key="5">
    <source>
        <dbReference type="Proteomes" id="UP000219167"/>
    </source>
</evidence>
<name>A0A285U933_9HYPH</name>
<dbReference type="CDD" id="cd01949">
    <property type="entry name" value="GGDEF"/>
    <property type="match status" value="1"/>
</dbReference>
<dbReference type="Gene3D" id="3.30.70.270">
    <property type="match status" value="1"/>
</dbReference>
<evidence type="ECO:0000256" key="1">
    <source>
        <dbReference type="ARBA" id="ARBA00012528"/>
    </source>
</evidence>
<dbReference type="FunFam" id="3.30.70.270:FF:000001">
    <property type="entry name" value="Diguanylate cyclase domain protein"/>
    <property type="match status" value="1"/>
</dbReference>
<dbReference type="Pfam" id="PF00990">
    <property type="entry name" value="GGDEF"/>
    <property type="match status" value="1"/>
</dbReference>
<dbReference type="EC" id="2.7.7.65" evidence="1"/>
<protein>
    <recommendedName>
        <fullName evidence="1">diguanylate cyclase</fullName>
        <ecNumber evidence="1">2.7.7.65</ecNumber>
    </recommendedName>
</protein>
<dbReference type="PROSITE" id="PS50887">
    <property type="entry name" value="GGDEF"/>
    <property type="match status" value="1"/>
</dbReference>
<evidence type="ECO:0000259" key="3">
    <source>
        <dbReference type="PROSITE" id="PS50887"/>
    </source>
</evidence>
<dbReference type="PANTHER" id="PTHR45138:SF9">
    <property type="entry name" value="DIGUANYLATE CYCLASE DGCM-RELATED"/>
    <property type="match status" value="1"/>
</dbReference>
<reference evidence="4 5" key="1">
    <citation type="submission" date="2017-08" db="EMBL/GenBank/DDBJ databases">
        <authorList>
            <person name="de Groot N.N."/>
        </authorList>
    </citation>
    <scope>NUCLEOTIDE SEQUENCE [LARGE SCALE GENOMIC DNA]</scope>
    <source>
        <strain evidence="4 5">JC85</strain>
    </source>
</reference>
<accession>A0A285U933</accession>
<dbReference type="EMBL" id="OBQD01000005">
    <property type="protein sequence ID" value="SOC38434.1"/>
    <property type="molecule type" value="Genomic_DNA"/>
</dbReference>
<dbReference type="OrthoDB" id="9812260at2"/>
<proteinExistence type="predicted"/>
<organism evidence="4 5">
    <name type="scientific">Rhizobium subbaraonis</name>
    <dbReference type="NCBI Taxonomy" id="908946"/>
    <lineage>
        <taxon>Bacteria</taxon>
        <taxon>Pseudomonadati</taxon>
        <taxon>Pseudomonadota</taxon>
        <taxon>Alphaproteobacteria</taxon>
        <taxon>Hyphomicrobiales</taxon>
        <taxon>Rhizobiaceae</taxon>
        <taxon>Rhizobium/Agrobacterium group</taxon>
        <taxon>Rhizobium</taxon>
    </lineage>
</organism>
<evidence type="ECO:0000256" key="2">
    <source>
        <dbReference type="ARBA" id="ARBA00034247"/>
    </source>
</evidence>
<dbReference type="InterPro" id="IPR043128">
    <property type="entry name" value="Rev_trsase/Diguanyl_cyclase"/>
</dbReference>
<dbReference type="AlphaFoldDB" id="A0A285U933"/>
<dbReference type="PANTHER" id="PTHR45138">
    <property type="entry name" value="REGULATORY COMPONENTS OF SENSORY TRANSDUCTION SYSTEM"/>
    <property type="match status" value="1"/>
</dbReference>
<dbReference type="SUPFAM" id="SSF55073">
    <property type="entry name" value="Nucleotide cyclase"/>
    <property type="match status" value="1"/>
</dbReference>
<dbReference type="GO" id="GO:1902201">
    <property type="term" value="P:negative regulation of bacterial-type flagellum-dependent cell motility"/>
    <property type="evidence" value="ECO:0007669"/>
    <property type="project" value="TreeGrafter"/>
</dbReference>
<dbReference type="Proteomes" id="UP000219167">
    <property type="component" value="Unassembled WGS sequence"/>
</dbReference>
<dbReference type="GO" id="GO:0005886">
    <property type="term" value="C:plasma membrane"/>
    <property type="evidence" value="ECO:0007669"/>
    <property type="project" value="TreeGrafter"/>
</dbReference>
<dbReference type="InterPro" id="IPR029787">
    <property type="entry name" value="Nucleotide_cyclase"/>
</dbReference>
<feature type="domain" description="GGDEF" evidence="3">
    <location>
        <begin position="206"/>
        <end position="341"/>
    </location>
</feature>
<gene>
    <name evidence="4" type="ORF">SAMN05892877_105120</name>
</gene>
<dbReference type="GO" id="GO:0052621">
    <property type="term" value="F:diguanylate cyclase activity"/>
    <property type="evidence" value="ECO:0007669"/>
    <property type="project" value="UniProtKB-EC"/>
</dbReference>
<comment type="catalytic activity">
    <reaction evidence="2">
        <text>2 GTP = 3',3'-c-di-GMP + 2 diphosphate</text>
        <dbReference type="Rhea" id="RHEA:24898"/>
        <dbReference type="ChEBI" id="CHEBI:33019"/>
        <dbReference type="ChEBI" id="CHEBI:37565"/>
        <dbReference type="ChEBI" id="CHEBI:58805"/>
        <dbReference type="EC" id="2.7.7.65"/>
    </reaction>
</comment>